<dbReference type="SMART" id="SM00034">
    <property type="entry name" value="CLECT"/>
    <property type="match status" value="1"/>
</dbReference>
<evidence type="ECO:0000313" key="4">
    <source>
        <dbReference type="Proteomes" id="UP000018468"/>
    </source>
</evidence>
<dbReference type="PANTHER" id="PTHR22803">
    <property type="entry name" value="MANNOSE, PHOSPHOLIPASE, LECTIN RECEPTOR RELATED"/>
    <property type="match status" value="1"/>
</dbReference>
<keyword evidence="1" id="KW-0812">Transmembrane</keyword>
<dbReference type="EMBL" id="AHAT01033728">
    <property type="status" value="NOT_ANNOTATED_CDS"/>
    <property type="molecule type" value="Genomic_DNA"/>
</dbReference>
<dbReference type="Ensembl" id="ENSLOCT00000005163.1">
    <property type="protein sequence ID" value="ENSLOCP00000005155.1"/>
    <property type="gene ID" value="ENSLOCG00000004314.1"/>
</dbReference>
<dbReference type="Gene3D" id="3.10.100.10">
    <property type="entry name" value="Mannose-Binding Protein A, subunit A"/>
    <property type="match status" value="1"/>
</dbReference>
<dbReference type="SUPFAM" id="SSF56436">
    <property type="entry name" value="C-type lectin-like"/>
    <property type="match status" value="1"/>
</dbReference>
<sequence length="180" mass="20615">MGLLMQIVILSLLGILSVLWYFRRTAGLSQEWLFPSNSVPCDCPRRCAGGWQQMGSKCIKYFGVHRTFYAAERACRHAARKGHLISIHSSGQNHVVQAVVARGNCHRPSIWTGGQRIRGSRRFYWMDGSSWNYSSWGCEALDESCRRRICVQMNSRNGARWSQVSCRARRPYVCQYPLHG</sequence>
<dbReference type="CDD" id="cd00037">
    <property type="entry name" value="CLECT"/>
    <property type="match status" value="1"/>
</dbReference>
<dbReference type="GO" id="GO:0038187">
    <property type="term" value="F:pattern recognition receptor activity"/>
    <property type="evidence" value="ECO:0000318"/>
    <property type="project" value="GO_Central"/>
</dbReference>
<dbReference type="InterPro" id="IPR050111">
    <property type="entry name" value="C-type_lectin/snaclec_domain"/>
</dbReference>
<dbReference type="GO" id="GO:0009897">
    <property type="term" value="C:external side of plasma membrane"/>
    <property type="evidence" value="ECO:0000318"/>
    <property type="project" value="GO_Central"/>
</dbReference>
<reference evidence="3" key="2">
    <citation type="submission" date="2025-08" db="UniProtKB">
        <authorList>
            <consortium name="Ensembl"/>
        </authorList>
    </citation>
    <scope>IDENTIFICATION</scope>
</reference>
<organism evidence="3 4">
    <name type="scientific">Lepisosteus oculatus</name>
    <name type="common">Spotted gar</name>
    <dbReference type="NCBI Taxonomy" id="7918"/>
    <lineage>
        <taxon>Eukaryota</taxon>
        <taxon>Metazoa</taxon>
        <taxon>Chordata</taxon>
        <taxon>Craniata</taxon>
        <taxon>Vertebrata</taxon>
        <taxon>Euteleostomi</taxon>
        <taxon>Actinopterygii</taxon>
        <taxon>Neopterygii</taxon>
        <taxon>Holostei</taxon>
        <taxon>Semionotiformes</taxon>
        <taxon>Lepisosteidae</taxon>
        <taxon>Lepisosteus</taxon>
    </lineage>
</organism>
<dbReference type="InterPro" id="IPR016186">
    <property type="entry name" value="C-type_lectin-like/link_sf"/>
</dbReference>
<protein>
    <recommendedName>
        <fullName evidence="2">C-type lectin domain-containing protein</fullName>
    </recommendedName>
</protein>
<keyword evidence="1" id="KW-0472">Membrane</keyword>
<dbReference type="PROSITE" id="PS50041">
    <property type="entry name" value="C_TYPE_LECTIN_2"/>
    <property type="match status" value="1"/>
</dbReference>
<accession>W5M9U6</accession>
<evidence type="ECO:0000256" key="1">
    <source>
        <dbReference type="SAM" id="Phobius"/>
    </source>
</evidence>
<name>W5M9U6_LEPOC</name>
<reference evidence="4" key="1">
    <citation type="submission" date="2011-12" db="EMBL/GenBank/DDBJ databases">
        <title>The Draft Genome of Lepisosteus oculatus.</title>
        <authorList>
            <consortium name="The Broad Institute Genome Assembly &amp; Analysis Group"/>
            <consortium name="Computational R&amp;D Group"/>
            <consortium name="and Sequencing Platform"/>
            <person name="Di Palma F."/>
            <person name="Alfoldi J."/>
            <person name="Johnson J."/>
            <person name="Berlin A."/>
            <person name="Gnerre S."/>
            <person name="Jaffe D."/>
            <person name="MacCallum I."/>
            <person name="Young S."/>
            <person name="Walker B.J."/>
            <person name="Lander E.S."/>
            <person name="Lindblad-Toh K."/>
        </authorList>
    </citation>
    <scope>NUCLEOTIDE SEQUENCE [LARGE SCALE GENOMIC DNA]</scope>
</reference>
<reference evidence="3" key="3">
    <citation type="submission" date="2025-09" db="UniProtKB">
        <authorList>
            <consortium name="Ensembl"/>
        </authorList>
    </citation>
    <scope>IDENTIFICATION</scope>
</reference>
<dbReference type="Bgee" id="ENSLOCG00000004314">
    <property type="expression patterns" value="Expressed in mesonephros and 12 other cell types or tissues"/>
</dbReference>
<feature type="transmembrane region" description="Helical" evidence="1">
    <location>
        <begin position="6"/>
        <end position="22"/>
    </location>
</feature>
<keyword evidence="1" id="KW-1133">Transmembrane helix</keyword>
<dbReference type="GO" id="GO:0030246">
    <property type="term" value="F:carbohydrate binding"/>
    <property type="evidence" value="ECO:0000318"/>
    <property type="project" value="GO_Central"/>
</dbReference>
<dbReference type="InParanoid" id="W5M9U6"/>
<keyword evidence="4" id="KW-1185">Reference proteome</keyword>
<dbReference type="Pfam" id="PF00059">
    <property type="entry name" value="Lectin_C"/>
    <property type="match status" value="1"/>
</dbReference>
<feature type="domain" description="C-type lectin" evidence="2">
    <location>
        <begin position="54"/>
        <end position="175"/>
    </location>
</feature>
<dbReference type="GeneTree" id="ENSGT00940000164599"/>
<evidence type="ECO:0000313" key="3">
    <source>
        <dbReference type="Ensembl" id="ENSLOCP00000005155.1"/>
    </source>
</evidence>
<evidence type="ECO:0000259" key="2">
    <source>
        <dbReference type="PROSITE" id="PS50041"/>
    </source>
</evidence>
<dbReference type="InterPro" id="IPR001304">
    <property type="entry name" value="C-type_lectin-like"/>
</dbReference>
<dbReference type="InterPro" id="IPR016187">
    <property type="entry name" value="CTDL_fold"/>
</dbReference>
<dbReference type="GO" id="GO:0006955">
    <property type="term" value="P:immune response"/>
    <property type="evidence" value="ECO:0000318"/>
    <property type="project" value="GO_Central"/>
</dbReference>
<dbReference type="HOGENOM" id="CLU_049894_10_1_1"/>
<dbReference type="Proteomes" id="UP000018468">
    <property type="component" value="Linkage group LG17"/>
</dbReference>
<dbReference type="STRING" id="7918.ENSLOCP00000005155"/>
<proteinExistence type="predicted"/>
<dbReference type="OMA" id="ACAWGWV"/>
<dbReference type="AlphaFoldDB" id="W5M9U6"/>